<dbReference type="EMBL" id="BJZU01000029">
    <property type="protein sequence ID" value="GEP03860.1"/>
    <property type="molecule type" value="Genomic_DNA"/>
</dbReference>
<name>A0A512J1L1_9HYPH</name>
<proteinExistence type="predicted"/>
<accession>A0A512J1L1</accession>
<protein>
    <submittedName>
        <fullName evidence="1">Uncharacterized protein</fullName>
    </submittedName>
</protein>
<organism evidence="1 3">
    <name type="scientific">Methylobacterium oxalidis</name>
    <dbReference type="NCBI Taxonomy" id="944322"/>
    <lineage>
        <taxon>Bacteria</taxon>
        <taxon>Pseudomonadati</taxon>
        <taxon>Pseudomonadota</taxon>
        <taxon>Alphaproteobacteria</taxon>
        <taxon>Hyphomicrobiales</taxon>
        <taxon>Methylobacteriaceae</taxon>
        <taxon>Methylobacterium</taxon>
    </lineage>
</organism>
<dbReference type="Proteomes" id="UP000321960">
    <property type="component" value="Unassembled WGS sequence"/>
</dbReference>
<evidence type="ECO:0000313" key="4">
    <source>
        <dbReference type="Proteomes" id="UP001156856"/>
    </source>
</evidence>
<gene>
    <name evidence="2" type="ORF">GCM10007888_36640</name>
    <name evidence="1" type="ORF">MOX02_18980</name>
</gene>
<evidence type="ECO:0000313" key="3">
    <source>
        <dbReference type="Proteomes" id="UP000321960"/>
    </source>
</evidence>
<reference evidence="4" key="2">
    <citation type="journal article" date="2019" name="Int. J. Syst. Evol. Microbiol.">
        <title>The Global Catalogue of Microorganisms (GCM) 10K type strain sequencing project: providing services to taxonomists for standard genome sequencing and annotation.</title>
        <authorList>
            <consortium name="The Broad Institute Genomics Platform"/>
            <consortium name="The Broad Institute Genome Sequencing Center for Infectious Disease"/>
            <person name="Wu L."/>
            <person name="Ma J."/>
        </authorList>
    </citation>
    <scope>NUCLEOTIDE SEQUENCE [LARGE SCALE GENOMIC DNA]</scope>
    <source>
        <strain evidence="4">NBRC 107715</strain>
    </source>
</reference>
<reference evidence="2" key="1">
    <citation type="journal article" date="2014" name="Int. J. Syst. Evol. Microbiol.">
        <title>Complete genome of a new Firmicutes species belonging to the dominant human colonic microbiota ('Ruminococcus bicirculans') reveals two chromosomes and a selective capacity to utilize plant glucans.</title>
        <authorList>
            <consortium name="NISC Comparative Sequencing Program"/>
            <person name="Wegmann U."/>
            <person name="Louis P."/>
            <person name="Goesmann A."/>
            <person name="Henrissat B."/>
            <person name="Duncan S.H."/>
            <person name="Flint H.J."/>
        </authorList>
    </citation>
    <scope>NUCLEOTIDE SEQUENCE</scope>
    <source>
        <strain evidence="2">NBRC 107715</strain>
    </source>
</reference>
<evidence type="ECO:0000313" key="1">
    <source>
        <dbReference type="EMBL" id="GEP03860.1"/>
    </source>
</evidence>
<sequence>MLDPKGWAPRRRLVALSIGTTLARAEQAAKRQSGSQNSTERPYPRLTRLSPAFFDELYDPIGGLRTILRTLAWDLVYQEFGIQRDKLYDTTMIAAIDHCHYRLTASNSILDRLSVKRSCEVYVLVEMAISGCQGPNVANLKDHYLGRFEKSIPFLYAASTIKLTEKQTLLNAIAGANSAAILRPGILRELFGRTLFYTQNVYAKNDKTKNRVAFAREISTALRGVEPRTFDPPDRVCACTKIIEHGYTRAGYDACHDDAGKLRWNSPAFWSALDLPVPAYKRRSRKGSNREQKSLPSE</sequence>
<comment type="caution">
    <text evidence="1">The sequence shown here is derived from an EMBL/GenBank/DDBJ whole genome shotgun (WGS) entry which is preliminary data.</text>
</comment>
<dbReference type="AlphaFoldDB" id="A0A512J1L1"/>
<reference evidence="1 3" key="3">
    <citation type="submission" date="2019-07" db="EMBL/GenBank/DDBJ databases">
        <title>Whole genome shotgun sequence of Methylobacterium oxalidis NBRC 107715.</title>
        <authorList>
            <person name="Hosoyama A."/>
            <person name="Uohara A."/>
            <person name="Ohji S."/>
            <person name="Ichikawa N."/>
        </authorList>
    </citation>
    <scope>NUCLEOTIDE SEQUENCE [LARGE SCALE GENOMIC DNA]</scope>
    <source>
        <strain evidence="1 3">NBRC 107715</strain>
    </source>
</reference>
<reference evidence="2" key="4">
    <citation type="submission" date="2023-01" db="EMBL/GenBank/DDBJ databases">
        <title>Draft genome sequence of Methylobacterium oxalidis strain NBRC 107715.</title>
        <authorList>
            <person name="Sun Q."/>
            <person name="Mori K."/>
        </authorList>
    </citation>
    <scope>NUCLEOTIDE SEQUENCE</scope>
    <source>
        <strain evidence="2">NBRC 107715</strain>
    </source>
</reference>
<dbReference type="EMBL" id="BSPK01000067">
    <property type="protein sequence ID" value="GLS65282.1"/>
    <property type="molecule type" value="Genomic_DNA"/>
</dbReference>
<dbReference type="Proteomes" id="UP001156856">
    <property type="component" value="Unassembled WGS sequence"/>
</dbReference>
<keyword evidence="4" id="KW-1185">Reference proteome</keyword>
<evidence type="ECO:0000313" key="2">
    <source>
        <dbReference type="EMBL" id="GLS65282.1"/>
    </source>
</evidence>